<dbReference type="EMBL" id="NMVQ01000006">
    <property type="protein sequence ID" value="OYO23983.1"/>
    <property type="molecule type" value="Genomic_DNA"/>
</dbReference>
<dbReference type="Proteomes" id="UP000216311">
    <property type="component" value="Unassembled WGS sequence"/>
</dbReference>
<evidence type="ECO:0008006" key="3">
    <source>
        <dbReference type="Google" id="ProtNLM"/>
    </source>
</evidence>
<protein>
    <recommendedName>
        <fullName evidence="3">Peptidase M23 domain-containing protein</fullName>
    </recommendedName>
</protein>
<dbReference type="Gene3D" id="2.70.70.10">
    <property type="entry name" value="Glucose Permease (Domain IIA)"/>
    <property type="match status" value="1"/>
</dbReference>
<comment type="caution">
    <text evidence="1">The sequence shown here is derived from an EMBL/GenBank/DDBJ whole genome shotgun (WGS) entry which is preliminary data.</text>
</comment>
<keyword evidence="2" id="KW-1185">Reference proteome</keyword>
<reference evidence="1 2" key="1">
    <citation type="submission" date="2017-07" db="EMBL/GenBank/DDBJ databases">
        <title>Draft whole genome sequences of clinical Proprionibacteriaceae strains.</title>
        <authorList>
            <person name="Bernier A.-M."/>
            <person name="Bernard K."/>
            <person name="Domingo M.-C."/>
        </authorList>
    </citation>
    <scope>NUCLEOTIDE SEQUENCE [LARGE SCALE GENOMIC DNA]</scope>
    <source>
        <strain evidence="1 2">NML 130396</strain>
    </source>
</reference>
<accession>A0A255HAE1</accession>
<proteinExistence type="predicted"/>
<organism evidence="1 2">
    <name type="scientific">Enemella dayhoffiae</name>
    <dbReference type="NCBI Taxonomy" id="2016507"/>
    <lineage>
        <taxon>Bacteria</taxon>
        <taxon>Bacillati</taxon>
        <taxon>Actinomycetota</taxon>
        <taxon>Actinomycetes</taxon>
        <taxon>Propionibacteriales</taxon>
        <taxon>Propionibacteriaceae</taxon>
        <taxon>Enemella</taxon>
    </lineage>
</organism>
<evidence type="ECO:0000313" key="2">
    <source>
        <dbReference type="Proteomes" id="UP000216311"/>
    </source>
</evidence>
<evidence type="ECO:0000313" key="1">
    <source>
        <dbReference type="EMBL" id="OYO23983.1"/>
    </source>
</evidence>
<sequence>MRSVASGVALGQLIGQVGLTGRTFSPHLHLEHYPAGASTTNPHVTDDPYRWLLTLGVRL</sequence>
<dbReference type="SUPFAM" id="SSF51261">
    <property type="entry name" value="Duplicated hybrid motif"/>
    <property type="match status" value="1"/>
</dbReference>
<name>A0A255HAE1_9ACTN</name>
<dbReference type="AlphaFoldDB" id="A0A255HAE1"/>
<dbReference type="InterPro" id="IPR011055">
    <property type="entry name" value="Dup_hybrid_motif"/>
</dbReference>
<gene>
    <name evidence="1" type="ORF">CGZ93_05630</name>
</gene>